<sequence length="195" mass="23172">MMTEKEITQEQVNQLVEDAAYLQDEADALQYVIDNVPYEVKPPGKRSIAEILLLIDHAQLSYFRPIMEETVKSKRPTHIDNFTHYEDSFEFDGEVNNIQKILRKISKHRVGFVNSIKEISLIDWETVIYEDNNPILLFNFMQEMIQFERRMLKEIANRAMVYSKEKENRREIESRRDRQQTNNNSDNSADKPTRK</sequence>
<dbReference type="EMBL" id="JAJNDC010000001">
    <property type="protein sequence ID" value="MCW9711903.1"/>
    <property type="molecule type" value="Genomic_DNA"/>
</dbReference>
<evidence type="ECO:0008006" key="4">
    <source>
        <dbReference type="Google" id="ProtNLM"/>
    </source>
</evidence>
<gene>
    <name evidence="2" type="ORF">LQ318_03205</name>
</gene>
<comment type="caution">
    <text evidence="2">The sequence shown here is derived from an EMBL/GenBank/DDBJ whole genome shotgun (WGS) entry which is preliminary data.</text>
</comment>
<organism evidence="2 3">
    <name type="scientific">Fodinibius salicampi</name>
    <dbReference type="NCBI Taxonomy" id="1920655"/>
    <lineage>
        <taxon>Bacteria</taxon>
        <taxon>Pseudomonadati</taxon>
        <taxon>Balneolota</taxon>
        <taxon>Balneolia</taxon>
        <taxon>Balneolales</taxon>
        <taxon>Balneolaceae</taxon>
        <taxon>Fodinibius</taxon>
    </lineage>
</organism>
<keyword evidence="3" id="KW-1185">Reference proteome</keyword>
<accession>A0ABT3PVN0</accession>
<feature type="region of interest" description="Disordered" evidence="1">
    <location>
        <begin position="164"/>
        <end position="195"/>
    </location>
</feature>
<proteinExistence type="predicted"/>
<evidence type="ECO:0000256" key="1">
    <source>
        <dbReference type="SAM" id="MobiDB-lite"/>
    </source>
</evidence>
<evidence type="ECO:0000313" key="3">
    <source>
        <dbReference type="Proteomes" id="UP001207337"/>
    </source>
</evidence>
<protein>
    <recommendedName>
        <fullName evidence="4">DinB family protein</fullName>
    </recommendedName>
</protein>
<reference evidence="2 3" key="1">
    <citation type="submission" date="2021-11" db="EMBL/GenBank/DDBJ databases">
        <title>Aliifidinibius sp. nov., a new bacterium isolated from saline soil.</title>
        <authorList>
            <person name="Galisteo C."/>
            <person name="De La Haba R."/>
            <person name="Sanchez-Porro C."/>
            <person name="Ventosa A."/>
        </authorList>
    </citation>
    <scope>NUCLEOTIDE SEQUENCE [LARGE SCALE GENOMIC DNA]</scope>
    <source>
        <strain evidence="2 3">KACC 190600</strain>
    </source>
</reference>
<name>A0ABT3PVN0_9BACT</name>
<evidence type="ECO:0000313" key="2">
    <source>
        <dbReference type="EMBL" id="MCW9711903.1"/>
    </source>
</evidence>
<dbReference type="Proteomes" id="UP001207337">
    <property type="component" value="Unassembled WGS sequence"/>
</dbReference>
<feature type="compositionally biased region" description="Basic and acidic residues" evidence="1">
    <location>
        <begin position="164"/>
        <end position="179"/>
    </location>
</feature>
<dbReference type="RefSeq" id="WP_265787465.1">
    <property type="nucleotide sequence ID" value="NZ_BAABRS010000001.1"/>
</dbReference>